<dbReference type="Proteomes" id="UP000282460">
    <property type="component" value="Unassembled WGS sequence"/>
</dbReference>
<reference evidence="1 2" key="1">
    <citation type="submission" date="2018-10" db="EMBL/GenBank/DDBJ databases">
        <authorList>
            <person name="Li J."/>
        </authorList>
    </citation>
    <scope>NUCLEOTIDE SEQUENCE [LARGE SCALE GENOMIC DNA]</scope>
    <source>
        <strain evidence="1 2">ZD1-4</strain>
    </source>
</reference>
<proteinExistence type="predicted"/>
<evidence type="ECO:0008006" key="3">
    <source>
        <dbReference type="Google" id="ProtNLM"/>
    </source>
</evidence>
<gene>
    <name evidence="1" type="ORF">D9V28_03155</name>
</gene>
<protein>
    <recommendedName>
        <fullName evidence="3">RiboL-PSP-HEPN domain-containing protein</fullName>
    </recommendedName>
</protein>
<dbReference type="AlphaFoldDB" id="A0A3L7J578"/>
<name>A0A3L7J578_9MICO</name>
<evidence type="ECO:0000313" key="1">
    <source>
        <dbReference type="EMBL" id="RLQ85868.1"/>
    </source>
</evidence>
<comment type="caution">
    <text evidence="1">The sequence shown here is derived from an EMBL/GenBank/DDBJ whole genome shotgun (WGS) entry which is preliminary data.</text>
</comment>
<evidence type="ECO:0000313" key="2">
    <source>
        <dbReference type="Proteomes" id="UP000282460"/>
    </source>
</evidence>
<accession>A0A3L7J578</accession>
<dbReference type="EMBL" id="RCWJ01000001">
    <property type="protein sequence ID" value="RLQ85868.1"/>
    <property type="molecule type" value="Genomic_DNA"/>
</dbReference>
<sequence>MTRAGVRYIDRRAAIRRQLGEIDSIVLLAGTEDDLAVRGYLEQFAVVRLSGFLEASLGHMINGYLEEHTASRVLNFGKRQAKRLPSLNPENLEQLVASFDKEWGASLNEFLALDENRQTLANLIGARHALAHGDMTHVSGSLLRQYQSVAEATISHLMDRFLPLP</sequence>
<organism evidence="1 2">
    <name type="scientific">Mycetocola zhadangensis</name>
    <dbReference type="NCBI Taxonomy" id="1164595"/>
    <lineage>
        <taxon>Bacteria</taxon>
        <taxon>Bacillati</taxon>
        <taxon>Actinomycetota</taxon>
        <taxon>Actinomycetes</taxon>
        <taxon>Micrococcales</taxon>
        <taxon>Microbacteriaceae</taxon>
        <taxon>Mycetocola</taxon>
    </lineage>
</organism>
<keyword evidence="2" id="KW-1185">Reference proteome</keyword>